<reference evidence="2" key="1">
    <citation type="submission" date="2017-04" db="EMBL/GenBank/DDBJ databases">
        <title>Finegoldia magna isolated from orthopedic joint implant-associated infections.</title>
        <authorList>
            <person name="Bjorklund S."/>
            <person name="Bruggemann H."/>
            <person name="Jensen A."/>
            <person name="Hellmark B."/>
            <person name="Soderquist B."/>
        </authorList>
    </citation>
    <scope>NUCLEOTIDE SEQUENCE [LARGE SCALE GENOMIC DNA]</scope>
    <source>
        <strain evidence="2">08T492</strain>
    </source>
</reference>
<dbReference type="Proteomes" id="UP000215361">
    <property type="component" value="Unassembled WGS sequence"/>
</dbReference>
<dbReference type="AlphaFoldDB" id="A0A133MYQ6"/>
<evidence type="ECO:0000313" key="1">
    <source>
        <dbReference type="EMBL" id="OXZ38217.1"/>
    </source>
</evidence>
<name>A0A133MYQ6_FINMA</name>
<dbReference type="RefSeq" id="WP_002837963.1">
    <property type="nucleotide sequence ID" value="NZ_JAWEFQ010000005.1"/>
</dbReference>
<protein>
    <submittedName>
        <fullName evidence="1">Uncharacterized protein</fullName>
    </submittedName>
</protein>
<sequence>MDSFIEIIKNSFTRTAHTIKYFPLIFASMIVIKLSLNMSNNILFRLSVSKEISNVIIAVLVTFLLSILLNMLSISVHTRDNYQIEPITIPKLMLKVAFNGGILLLLYFFLKKYEGAVIVLLLIFNPLVETLYMIDEEFYKSICTSLKFNFKNFLTWNIPNVAIFAILYNLIMKNYTFEDFIMSNEIVSIIKFGLLLMFISLFMLYRANLYRILETGEK</sequence>
<organism evidence="1 2">
    <name type="scientific">Finegoldia magna</name>
    <name type="common">Peptostreptococcus magnus</name>
    <dbReference type="NCBI Taxonomy" id="1260"/>
    <lineage>
        <taxon>Bacteria</taxon>
        <taxon>Bacillati</taxon>
        <taxon>Bacillota</taxon>
        <taxon>Tissierellia</taxon>
        <taxon>Tissierellales</taxon>
        <taxon>Peptoniphilaceae</taxon>
        <taxon>Finegoldia</taxon>
    </lineage>
</organism>
<evidence type="ECO:0000313" key="2">
    <source>
        <dbReference type="Proteomes" id="UP000215361"/>
    </source>
</evidence>
<comment type="caution">
    <text evidence="1">The sequence shown here is derived from an EMBL/GenBank/DDBJ whole genome shotgun (WGS) entry which is preliminary data.</text>
</comment>
<proteinExistence type="predicted"/>
<dbReference type="EMBL" id="NDYI01000011">
    <property type="protein sequence ID" value="OXZ38217.1"/>
    <property type="molecule type" value="Genomic_DNA"/>
</dbReference>
<gene>
    <name evidence="1" type="ORF">B9N56_04205</name>
</gene>
<accession>A0A133MYQ6</accession>